<gene>
    <name evidence="1" type="ORF">EZS28_031485</name>
</gene>
<dbReference type="Proteomes" id="UP000324800">
    <property type="component" value="Unassembled WGS sequence"/>
</dbReference>
<accession>A0A5J4URB5</accession>
<protein>
    <submittedName>
        <fullName evidence="1">Uncharacterized protein</fullName>
    </submittedName>
</protein>
<dbReference type="EMBL" id="SNRW01013110">
    <property type="protein sequence ID" value="KAA6372988.1"/>
    <property type="molecule type" value="Genomic_DNA"/>
</dbReference>
<reference evidence="1 2" key="1">
    <citation type="submission" date="2019-03" db="EMBL/GenBank/DDBJ databases">
        <title>Single cell metagenomics reveals metabolic interactions within the superorganism composed of flagellate Streblomastix strix and complex community of Bacteroidetes bacteria on its surface.</title>
        <authorList>
            <person name="Treitli S.C."/>
            <person name="Kolisko M."/>
            <person name="Husnik F."/>
            <person name="Keeling P."/>
            <person name="Hampl V."/>
        </authorList>
    </citation>
    <scope>NUCLEOTIDE SEQUENCE [LARGE SCALE GENOMIC DNA]</scope>
    <source>
        <strain evidence="1">ST1C</strain>
    </source>
</reference>
<evidence type="ECO:0000313" key="1">
    <source>
        <dbReference type="EMBL" id="KAA6372988.1"/>
    </source>
</evidence>
<comment type="caution">
    <text evidence="1">The sequence shown here is derived from an EMBL/GenBank/DDBJ whole genome shotgun (WGS) entry which is preliminary data.</text>
</comment>
<organism evidence="1 2">
    <name type="scientific">Streblomastix strix</name>
    <dbReference type="NCBI Taxonomy" id="222440"/>
    <lineage>
        <taxon>Eukaryota</taxon>
        <taxon>Metamonada</taxon>
        <taxon>Preaxostyla</taxon>
        <taxon>Oxymonadida</taxon>
        <taxon>Streblomastigidae</taxon>
        <taxon>Streblomastix</taxon>
    </lineage>
</organism>
<dbReference type="AlphaFoldDB" id="A0A5J4URB5"/>
<name>A0A5J4URB5_9EUKA</name>
<evidence type="ECO:0000313" key="2">
    <source>
        <dbReference type="Proteomes" id="UP000324800"/>
    </source>
</evidence>
<sequence length="230" mass="26358">MESDQEIQNASRDIVSFTDSYVQNKQRKLNQQQESESTLSLAQVTSSLESLLRQIDNRKSYKQVIRIPKLLQSLIALVTFRLGTHLREEKDLLILKVRRQSRECLRYIQVYGDKQIQKELVNVGYGRVMSLSFSTAGGIGEEQDLEIRSGLSDISRFFRQLHEGRNNYGYRPFQPLPLLARVSLEQIEEEGANEEIEAQMNNNGLGGGIKAWGNLTKAVILNHFIHRHLS</sequence>
<proteinExistence type="predicted"/>